<keyword evidence="1" id="KW-0805">Transcription regulation</keyword>
<dbReference type="Pfam" id="PF00440">
    <property type="entry name" value="TetR_N"/>
    <property type="match status" value="1"/>
</dbReference>
<protein>
    <submittedName>
        <fullName evidence="6">TetR family transcriptional regulator</fullName>
    </submittedName>
</protein>
<evidence type="ECO:0000256" key="2">
    <source>
        <dbReference type="ARBA" id="ARBA00023125"/>
    </source>
</evidence>
<dbReference type="InterPro" id="IPR050109">
    <property type="entry name" value="HTH-type_TetR-like_transc_reg"/>
</dbReference>
<dbReference type="InterPro" id="IPR041674">
    <property type="entry name" value="TetR_C_22"/>
</dbReference>
<keyword evidence="2 4" id="KW-0238">DNA-binding</keyword>
<organism evidence="6 7">
    <name type="scientific">Rhizobium puerariae</name>
    <dbReference type="NCBI Taxonomy" id="1585791"/>
    <lineage>
        <taxon>Bacteria</taxon>
        <taxon>Pseudomonadati</taxon>
        <taxon>Pseudomonadota</taxon>
        <taxon>Alphaproteobacteria</taxon>
        <taxon>Hyphomicrobiales</taxon>
        <taxon>Rhizobiaceae</taxon>
        <taxon>Rhizobium/Agrobacterium group</taxon>
        <taxon>Rhizobium</taxon>
    </lineage>
</organism>
<dbReference type="PROSITE" id="PS50977">
    <property type="entry name" value="HTH_TETR_2"/>
    <property type="match status" value="1"/>
</dbReference>
<evidence type="ECO:0000313" key="6">
    <source>
        <dbReference type="EMBL" id="MFB9950235.1"/>
    </source>
</evidence>
<dbReference type="Gene3D" id="1.10.357.10">
    <property type="entry name" value="Tetracycline Repressor, domain 2"/>
    <property type="match status" value="1"/>
</dbReference>
<dbReference type="EMBL" id="JBHMAA010000015">
    <property type="protein sequence ID" value="MFB9950235.1"/>
    <property type="molecule type" value="Genomic_DNA"/>
</dbReference>
<dbReference type="Pfam" id="PF17928">
    <property type="entry name" value="TetR_C_22"/>
    <property type="match status" value="1"/>
</dbReference>
<evidence type="ECO:0000259" key="5">
    <source>
        <dbReference type="PROSITE" id="PS50977"/>
    </source>
</evidence>
<dbReference type="InterPro" id="IPR009057">
    <property type="entry name" value="Homeodomain-like_sf"/>
</dbReference>
<gene>
    <name evidence="6" type="ORF">ACFFP0_15350</name>
</gene>
<proteinExistence type="predicted"/>
<dbReference type="InterPro" id="IPR001647">
    <property type="entry name" value="HTH_TetR"/>
</dbReference>
<keyword evidence="3" id="KW-0804">Transcription</keyword>
<feature type="DNA-binding region" description="H-T-H motif" evidence="4">
    <location>
        <begin position="46"/>
        <end position="65"/>
    </location>
</feature>
<dbReference type="PANTHER" id="PTHR30055">
    <property type="entry name" value="HTH-TYPE TRANSCRIPTIONAL REGULATOR RUTR"/>
    <property type="match status" value="1"/>
</dbReference>
<sequence>MPDSTQGPRRGSLRRIPKQERSRERIDEILKVSMELIGRKGIDAVTMKEIAALSGGPIASVYQYFPNKSAIIAMLYERYVEEVRSFITEQTERIATADDALDATAALFDLYYYKMRQEPSTQDLLNAIQADKTLAHLDIVETRFQAEVFYGATEQFVRESLRENYLRTLLVMFHMSGATLRLALLVPDDEAMQIVLQFKSIVRAQATYYLTGNFPGQYDVSV</sequence>
<dbReference type="PANTHER" id="PTHR30055:SF234">
    <property type="entry name" value="HTH-TYPE TRANSCRIPTIONAL REGULATOR BETI"/>
    <property type="match status" value="1"/>
</dbReference>
<comment type="caution">
    <text evidence="6">The sequence shown here is derived from an EMBL/GenBank/DDBJ whole genome shotgun (WGS) entry which is preliminary data.</text>
</comment>
<reference evidence="6 7" key="1">
    <citation type="submission" date="2024-09" db="EMBL/GenBank/DDBJ databases">
        <authorList>
            <person name="Sun Q."/>
            <person name="Mori K."/>
        </authorList>
    </citation>
    <scope>NUCLEOTIDE SEQUENCE [LARGE SCALE GENOMIC DNA]</scope>
    <source>
        <strain evidence="6 7">TBRC 4938</strain>
    </source>
</reference>
<evidence type="ECO:0000313" key="7">
    <source>
        <dbReference type="Proteomes" id="UP001589692"/>
    </source>
</evidence>
<evidence type="ECO:0000256" key="3">
    <source>
        <dbReference type="ARBA" id="ARBA00023163"/>
    </source>
</evidence>
<name>A0ABV6AHZ6_9HYPH</name>
<dbReference type="SUPFAM" id="SSF46689">
    <property type="entry name" value="Homeodomain-like"/>
    <property type="match status" value="1"/>
</dbReference>
<evidence type="ECO:0000256" key="1">
    <source>
        <dbReference type="ARBA" id="ARBA00023015"/>
    </source>
</evidence>
<accession>A0ABV6AHZ6</accession>
<dbReference type="Proteomes" id="UP001589692">
    <property type="component" value="Unassembled WGS sequence"/>
</dbReference>
<dbReference type="RefSeq" id="WP_377262263.1">
    <property type="nucleotide sequence ID" value="NZ_JBHMAA010000015.1"/>
</dbReference>
<feature type="domain" description="HTH tetR-type" evidence="5">
    <location>
        <begin position="23"/>
        <end position="83"/>
    </location>
</feature>
<keyword evidence="7" id="KW-1185">Reference proteome</keyword>
<evidence type="ECO:0000256" key="4">
    <source>
        <dbReference type="PROSITE-ProRule" id="PRU00335"/>
    </source>
</evidence>
<dbReference type="PRINTS" id="PR00455">
    <property type="entry name" value="HTHTETR"/>
</dbReference>